<name>A0AAE0LT93_9PEZI</name>
<comment type="caution">
    <text evidence="6">The sequence shown here is derived from an EMBL/GenBank/DDBJ whole genome shotgun (WGS) entry which is preliminary data.</text>
</comment>
<dbReference type="Pfam" id="PF14420">
    <property type="entry name" value="Clr5"/>
    <property type="match status" value="1"/>
</dbReference>
<evidence type="ECO:0000313" key="6">
    <source>
        <dbReference type="EMBL" id="KAK3296480.1"/>
    </source>
</evidence>
<dbReference type="RefSeq" id="XP_062659994.1">
    <property type="nucleotide sequence ID" value="XM_062800604.1"/>
</dbReference>
<feature type="repeat" description="ANK" evidence="3">
    <location>
        <begin position="362"/>
        <end position="394"/>
    </location>
</feature>
<feature type="region of interest" description="Disordered" evidence="4">
    <location>
        <begin position="224"/>
        <end position="273"/>
    </location>
</feature>
<dbReference type="Gene3D" id="1.25.40.20">
    <property type="entry name" value="Ankyrin repeat-containing domain"/>
    <property type="match status" value="2"/>
</dbReference>
<keyword evidence="2 3" id="KW-0040">ANK repeat</keyword>
<dbReference type="Proteomes" id="UP001278766">
    <property type="component" value="Unassembled WGS sequence"/>
</dbReference>
<dbReference type="InterPro" id="IPR002110">
    <property type="entry name" value="Ankyrin_rpt"/>
</dbReference>
<protein>
    <submittedName>
        <fullName evidence="6">Ankyrin repeat-containing domain protein</fullName>
    </submittedName>
</protein>
<dbReference type="EMBL" id="JAUEPN010000004">
    <property type="protein sequence ID" value="KAK3296480.1"/>
    <property type="molecule type" value="Genomic_DNA"/>
</dbReference>
<evidence type="ECO:0000256" key="4">
    <source>
        <dbReference type="SAM" id="MobiDB-lite"/>
    </source>
</evidence>
<dbReference type="Pfam" id="PF12796">
    <property type="entry name" value="Ank_2"/>
    <property type="match status" value="2"/>
</dbReference>
<evidence type="ECO:0000256" key="1">
    <source>
        <dbReference type="ARBA" id="ARBA00022737"/>
    </source>
</evidence>
<accession>A0AAE0LT93</accession>
<feature type="compositionally biased region" description="Polar residues" evidence="4">
    <location>
        <begin position="152"/>
        <end position="168"/>
    </location>
</feature>
<dbReference type="PROSITE" id="PS50297">
    <property type="entry name" value="ANK_REP_REGION"/>
    <property type="match status" value="1"/>
</dbReference>
<dbReference type="InterPro" id="IPR036770">
    <property type="entry name" value="Ankyrin_rpt-contain_sf"/>
</dbReference>
<dbReference type="SUPFAM" id="SSF48403">
    <property type="entry name" value="Ankyrin repeat"/>
    <property type="match status" value="1"/>
</dbReference>
<dbReference type="SMART" id="SM00248">
    <property type="entry name" value="ANK"/>
    <property type="match status" value="4"/>
</dbReference>
<dbReference type="PANTHER" id="PTHR24171">
    <property type="entry name" value="ANKYRIN REPEAT DOMAIN-CONTAINING PROTEIN 39-RELATED"/>
    <property type="match status" value="1"/>
</dbReference>
<feature type="region of interest" description="Disordered" evidence="4">
    <location>
        <begin position="139"/>
        <end position="205"/>
    </location>
</feature>
<evidence type="ECO:0000259" key="5">
    <source>
        <dbReference type="Pfam" id="PF14420"/>
    </source>
</evidence>
<proteinExistence type="predicted"/>
<reference evidence="6" key="2">
    <citation type="submission" date="2023-06" db="EMBL/GenBank/DDBJ databases">
        <authorList>
            <consortium name="Lawrence Berkeley National Laboratory"/>
            <person name="Haridas S."/>
            <person name="Hensen N."/>
            <person name="Bonometti L."/>
            <person name="Westerberg I."/>
            <person name="Brannstrom I.O."/>
            <person name="Guillou S."/>
            <person name="Cros-Aarteil S."/>
            <person name="Calhoun S."/>
            <person name="Kuo A."/>
            <person name="Mondo S."/>
            <person name="Pangilinan J."/>
            <person name="Riley R."/>
            <person name="Labutti K."/>
            <person name="Andreopoulos B."/>
            <person name="Lipzen A."/>
            <person name="Chen C."/>
            <person name="Yanf M."/>
            <person name="Daum C."/>
            <person name="Ng V."/>
            <person name="Clum A."/>
            <person name="Steindorff A."/>
            <person name="Ohm R."/>
            <person name="Martin F."/>
            <person name="Silar P."/>
            <person name="Natvig D."/>
            <person name="Lalanne C."/>
            <person name="Gautier V."/>
            <person name="Ament-Velasquez S.L."/>
            <person name="Kruys A."/>
            <person name="Hutchinson M.I."/>
            <person name="Powell A.J."/>
            <person name="Barry K."/>
            <person name="Miller A.N."/>
            <person name="Grigoriev I.V."/>
            <person name="Debuchy R."/>
            <person name="Gladieux P."/>
            <person name="Thoren M.H."/>
            <person name="Johannesson H."/>
        </authorList>
    </citation>
    <scope>NUCLEOTIDE SEQUENCE</scope>
    <source>
        <strain evidence="6">CBS 168.71</strain>
    </source>
</reference>
<reference evidence="6" key="1">
    <citation type="journal article" date="2023" name="Mol. Phylogenet. Evol.">
        <title>Genome-scale phylogeny and comparative genomics of the fungal order Sordariales.</title>
        <authorList>
            <person name="Hensen N."/>
            <person name="Bonometti L."/>
            <person name="Westerberg I."/>
            <person name="Brannstrom I.O."/>
            <person name="Guillou S."/>
            <person name="Cros-Aarteil S."/>
            <person name="Calhoun S."/>
            <person name="Haridas S."/>
            <person name="Kuo A."/>
            <person name="Mondo S."/>
            <person name="Pangilinan J."/>
            <person name="Riley R."/>
            <person name="LaButti K."/>
            <person name="Andreopoulos B."/>
            <person name="Lipzen A."/>
            <person name="Chen C."/>
            <person name="Yan M."/>
            <person name="Daum C."/>
            <person name="Ng V."/>
            <person name="Clum A."/>
            <person name="Steindorff A."/>
            <person name="Ohm R.A."/>
            <person name="Martin F."/>
            <person name="Silar P."/>
            <person name="Natvig D.O."/>
            <person name="Lalanne C."/>
            <person name="Gautier V."/>
            <person name="Ament-Velasquez S.L."/>
            <person name="Kruys A."/>
            <person name="Hutchinson M.I."/>
            <person name="Powell A.J."/>
            <person name="Barry K."/>
            <person name="Miller A.N."/>
            <person name="Grigoriev I.V."/>
            <person name="Debuchy R."/>
            <person name="Gladieux P."/>
            <person name="Hiltunen Thoren M."/>
            <person name="Johannesson H."/>
        </authorList>
    </citation>
    <scope>NUCLEOTIDE SEQUENCE</scope>
    <source>
        <strain evidence="6">CBS 168.71</strain>
    </source>
</reference>
<sequence length="615" mass="67124">MPTPAKPHLDWAGHRGKITKLYWKDRKELPEVMKIMEDKYNFVANEKAYKKHFKLWGLGKNLSTEHAKAMLGIARRRRHRENKNTAFKHYGKLVKPTKLRRFYKRYKREKCPNFSPDMRAATPPDVAYGTPEPDSSNYYALPPAVLGCPDQEATSEGEQTSVGDSTGSYCFGGDGSPQASTIPGEVSPEPFSGLGGGPYPGAEQTNMAAEFPQNTFSGHQQSYALGSFSQPNASSAFGSQPWVGPTEPPSHPYQGPAYGTPWASHPQPPQQPQPLQLAMHSLNLGSTALAFPNNLSTPVGYRVIDNARFDNAIPSQTTIGISQAGSGGLEYLPLHSAVTGNDINSARALLHNGVNPNGAARGGVTPLHCAAYRKNVDMVKLLISYGANLEATTDKDQSVLFFAVCGQGQLGSSDMIYGTPTTTESGPHTDESTSRTIDALFECPTRWVHLRSSLDKPDKDGVTPLMVAAGAGFQKTATKLLRRWAQPDLRDHANHTALKYAAMNSHRELVRLLLLADPAVSYKRDISHILKLASKNIAAGHLQAGGGQRNLRERRHGSGEMLIAEEIVRLCREMGHDVLDRLLMLARQRRKSGVVEFLRRAVTQLDSEGSRAAGA</sequence>
<dbReference type="PROSITE" id="PS50088">
    <property type="entry name" value="ANK_REPEAT"/>
    <property type="match status" value="2"/>
</dbReference>
<keyword evidence="1" id="KW-0677">Repeat</keyword>
<evidence type="ECO:0000256" key="3">
    <source>
        <dbReference type="PROSITE-ProRule" id="PRU00023"/>
    </source>
</evidence>
<feature type="domain" description="Clr5" evidence="5">
    <location>
        <begin position="10"/>
        <end position="60"/>
    </location>
</feature>
<keyword evidence="7" id="KW-1185">Reference proteome</keyword>
<feature type="compositionally biased region" description="Polar residues" evidence="4">
    <location>
        <begin position="224"/>
        <end position="238"/>
    </location>
</feature>
<gene>
    <name evidence="6" type="ORF">B0H64DRAFT_323291</name>
</gene>
<dbReference type="InterPro" id="IPR025676">
    <property type="entry name" value="Clr5_dom"/>
</dbReference>
<feature type="repeat" description="ANK" evidence="3">
    <location>
        <begin position="460"/>
        <end position="492"/>
    </location>
</feature>
<dbReference type="PANTHER" id="PTHR24171:SF9">
    <property type="entry name" value="ANKYRIN REPEAT DOMAIN-CONTAINING PROTEIN 39"/>
    <property type="match status" value="1"/>
</dbReference>
<evidence type="ECO:0000256" key="2">
    <source>
        <dbReference type="ARBA" id="ARBA00023043"/>
    </source>
</evidence>
<dbReference type="AlphaFoldDB" id="A0AAE0LT93"/>
<organism evidence="6 7">
    <name type="scientific">Chaetomium fimeti</name>
    <dbReference type="NCBI Taxonomy" id="1854472"/>
    <lineage>
        <taxon>Eukaryota</taxon>
        <taxon>Fungi</taxon>
        <taxon>Dikarya</taxon>
        <taxon>Ascomycota</taxon>
        <taxon>Pezizomycotina</taxon>
        <taxon>Sordariomycetes</taxon>
        <taxon>Sordariomycetidae</taxon>
        <taxon>Sordariales</taxon>
        <taxon>Chaetomiaceae</taxon>
        <taxon>Chaetomium</taxon>
    </lineage>
</organism>
<evidence type="ECO:0000313" key="7">
    <source>
        <dbReference type="Proteomes" id="UP001278766"/>
    </source>
</evidence>
<dbReference type="GeneID" id="87837552"/>